<dbReference type="RefSeq" id="WP_019951219.1">
    <property type="nucleotide sequence ID" value="NZ_JBHLVX010000060.1"/>
</dbReference>
<organism evidence="3 4">
    <name type="scientific">Kushneria aurantia</name>
    <dbReference type="NCBI Taxonomy" id="504092"/>
    <lineage>
        <taxon>Bacteria</taxon>
        <taxon>Pseudomonadati</taxon>
        <taxon>Pseudomonadota</taxon>
        <taxon>Gammaproteobacteria</taxon>
        <taxon>Oceanospirillales</taxon>
        <taxon>Halomonadaceae</taxon>
        <taxon>Kushneria</taxon>
    </lineage>
</organism>
<name>A0ABV6G7F5_9GAMM</name>
<reference evidence="3 4" key="1">
    <citation type="submission" date="2024-09" db="EMBL/GenBank/DDBJ databases">
        <authorList>
            <person name="Sun Q."/>
            <person name="Mori K."/>
        </authorList>
    </citation>
    <scope>NUCLEOTIDE SEQUENCE [LARGE SCALE GENOMIC DNA]</scope>
    <source>
        <strain evidence="3 4">CCM 7415</strain>
    </source>
</reference>
<dbReference type="InterPro" id="IPR000667">
    <property type="entry name" value="Peptidase_S13"/>
</dbReference>
<dbReference type="PANTHER" id="PTHR30023">
    <property type="entry name" value="D-ALANYL-D-ALANINE CARBOXYPEPTIDASE"/>
    <property type="match status" value="1"/>
</dbReference>
<dbReference type="EMBL" id="JBHLVX010000060">
    <property type="protein sequence ID" value="MFC0269583.1"/>
    <property type="molecule type" value="Genomic_DNA"/>
</dbReference>
<keyword evidence="4" id="KW-1185">Reference proteome</keyword>
<dbReference type="EC" id="3.4.16.4" evidence="3"/>
<dbReference type="PRINTS" id="PR00922">
    <property type="entry name" value="DADACBPTASE3"/>
</dbReference>
<dbReference type="SUPFAM" id="SSF56601">
    <property type="entry name" value="beta-lactamase/transpeptidase-like"/>
    <property type="match status" value="1"/>
</dbReference>
<dbReference type="PANTHER" id="PTHR30023:SF0">
    <property type="entry name" value="PENICILLIN-SENSITIVE CARBOXYPEPTIDASE A"/>
    <property type="match status" value="1"/>
</dbReference>
<comment type="similarity">
    <text evidence="1">Belongs to the peptidase S13 family.</text>
</comment>
<keyword evidence="3" id="KW-0645">Protease</keyword>
<sequence length="491" mass="51441">MPSGFVYHRRSLPPLRFLAAIVIVTGLAGVAGRADAEGFPATAELAERGFEVSAYAELLDSGESLGSLTPRQMLSPASVSKLYTAAAALERWGPQHRFTTELVSRGAIVDGVLQGDLILDGGGDPGMTSRDYWLLVQGLANRGIRRIDGRVLASQWRFGPVECVTTDRCNARSRSRHAFDAQLSSTAVDFANWCVEVSPGSGAGAPAQIAGCAGPRPLTPVVNNVTTVSSGGTAISAERTTAGGEDRLVLSGRIEAGSWPRSVYRSSADPARQSLATLQSLMEDAGIAVTGGFAATATPPPGGARVLSAVDGEPLQEQLTRMLNYSNNFMADVLALDLAGEGATMAGAAAALDAFAGSIPDHGPVNLLSGSGLTPDSRTSAAGVVALLDHMYHQTALFPVFVAGMQAPVNGPMTFIRRGSERFQRSVMIKTGTLNEPVPVRAVGGYFRTASGRWGAFSVMFNGRRPGPPWLNWTDTLTAVASDIDTMIANH</sequence>
<dbReference type="InterPro" id="IPR012338">
    <property type="entry name" value="Beta-lactam/transpept-like"/>
</dbReference>
<protein>
    <submittedName>
        <fullName evidence="3">D-alanyl-D-alanine carboxypeptidase/D-alanyl-D-alanine-endopeptidase</fullName>
        <ecNumber evidence="3">3.4.16.4</ecNumber>
    </submittedName>
</protein>
<dbReference type="Gene3D" id="3.50.80.20">
    <property type="entry name" value="D-Ala-D-Ala carboxypeptidase C, peptidase S13"/>
    <property type="match status" value="1"/>
</dbReference>
<comment type="caution">
    <text evidence="3">The sequence shown here is derived from an EMBL/GenBank/DDBJ whole genome shotgun (WGS) entry which is preliminary data.</text>
</comment>
<proteinExistence type="inferred from homology"/>
<dbReference type="Pfam" id="PF02113">
    <property type="entry name" value="Peptidase_S13"/>
    <property type="match status" value="1"/>
</dbReference>
<accession>A0ABV6G7F5</accession>
<dbReference type="Gene3D" id="3.40.710.10">
    <property type="entry name" value="DD-peptidase/beta-lactamase superfamily"/>
    <property type="match status" value="1"/>
</dbReference>
<keyword evidence="2 3" id="KW-0378">Hydrolase</keyword>
<gene>
    <name evidence="3" type="primary">dacB</name>
    <name evidence="3" type="ORF">ACFFHW_16570</name>
</gene>
<dbReference type="NCBIfam" id="TIGR00666">
    <property type="entry name" value="PBP4"/>
    <property type="match status" value="1"/>
</dbReference>
<dbReference type="GO" id="GO:0009002">
    <property type="term" value="F:serine-type D-Ala-D-Ala carboxypeptidase activity"/>
    <property type="evidence" value="ECO:0007669"/>
    <property type="project" value="UniProtKB-EC"/>
</dbReference>
<evidence type="ECO:0000313" key="3">
    <source>
        <dbReference type="EMBL" id="MFC0269583.1"/>
    </source>
</evidence>
<evidence type="ECO:0000313" key="4">
    <source>
        <dbReference type="Proteomes" id="UP001589814"/>
    </source>
</evidence>
<dbReference type="Proteomes" id="UP001589814">
    <property type="component" value="Unassembled WGS sequence"/>
</dbReference>
<evidence type="ECO:0000256" key="1">
    <source>
        <dbReference type="ARBA" id="ARBA00006096"/>
    </source>
</evidence>
<keyword evidence="3" id="KW-0121">Carboxypeptidase</keyword>
<evidence type="ECO:0000256" key="2">
    <source>
        <dbReference type="ARBA" id="ARBA00022801"/>
    </source>
</evidence>